<evidence type="ECO:0000256" key="1">
    <source>
        <dbReference type="SAM" id="MobiDB-lite"/>
    </source>
</evidence>
<dbReference type="InterPro" id="IPR007858">
    <property type="entry name" value="Dpy-30_motif"/>
</dbReference>
<dbReference type="Pfam" id="PF05186">
    <property type="entry name" value="Dpy-30"/>
    <property type="match status" value="1"/>
</dbReference>
<dbReference type="WBParaSite" id="Pan_g3138.t1">
    <property type="protein sequence ID" value="Pan_g3138.t1"/>
    <property type="gene ID" value="Pan_g3138"/>
</dbReference>
<feature type="compositionally biased region" description="Pro residues" evidence="1">
    <location>
        <begin position="28"/>
        <end position="37"/>
    </location>
</feature>
<feature type="region of interest" description="Disordered" evidence="1">
    <location>
        <begin position="22"/>
        <end position="53"/>
    </location>
</feature>
<accession>A0A7E4VTL1</accession>
<organism evidence="2 3">
    <name type="scientific">Panagrellus redivivus</name>
    <name type="common">Microworm</name>
    <dbReference type="NCBI Taxonomy" id="6233"/>
    <lineage>
        <taxon>Eukaryota</taxon>
        <taxon>Metazoa</taxon>
        <taxon>Ecdysozoa</taxon>
        <taxon>Nematoda</taxon>
        <taxon>Chromadorea</taxon>
        <taxon>Rhabditida</taxon>
        <taxon>Tylenchina</taxon>
        <taxon>Panagrolaimomorpha</taxon>
        <taxon>Panagrolaimoidea</taxon>
        <taxon>Panagrolaimidae</taxon>
        <taxon>Panagrellus</taxon>
    </lineage>
</organism>
<feature type="compositionally biased region" description="Basic and acidic residues" evidence="1">
    <location>
        <begin position="44"/>
        <end position="53"/>
    </location>
</feature>
<reference evidence="2" key="1">
    <citation type="journal article" date="2013" name="Genetics">
        <title>The draft genome and transcriptome of Panagrellus redivivus are shaped by the harsh demands of a free-living lifestyle.</title>
        <authorList>
            <person name="Srinivasan J."/>
            <person name="Dillman A.R."/>
            <person name="Macchietto M.G."/>
            <person name="Heikkinen L."/>
            <person name="Lakso M."/>
            <person name="Fracchia K.M."/>
            <person name="Antoshechkin I."/>
            <person name="Mortazavi A."/>
            <person name="Wong G."/>
            <person name="Sternberg P.W."/>
        </authorList>
    </citation>
    <scope>NUCLEOTIDE SEQUENCE [LARGE SCALE GENOMIC DNA]</scope>
    <source>
        <strain evidence="2">MT8872</strain>
    </source>
</reference>
<reference evidence="3" key="2">
    <citation type="submission" date="2020-10" db="UniProtKB">
        <authorList>
            <consortium name="WormBaseParasite"/>
        </authorList>
    </citation>
    <scope>IDENTIFICATION</scope>
</reference>
<sequence length="110" mass="12605">MDYRYRVAKSRALELINMFPDAEGELPTRPPPRPKPINKPIVPKKKDINAPPETTREYLNRTVTEAVQMAVNELTKLRPAEPLKFLAEYLLKLNSEALAKSQFVDDIDLD</sequence>
<dbReference type="AlphaFoldDB" id="A0A7E4VTL1"/>
<dbReference type="Gene3D" id="1.20.890.10">
    <property type="entry name" value="cAMP-dependent protein kinase regulatory subunit, dimerization-anchoring domain"/>
    <property type="match status" value="1"/>
</dbReference>
<keyword evidence="2" id="KW-1185">Reference proteome</keyword>
<dbReference type="Proteomes" id="UP000492821">
    <property type="component" value="Unassembled WGS sequence"/>
</dbReference>
<name>A0A7E4VTL1_PANRE</name>
<evidence type="ECO:0000313" key="2">
    <source>
        <dbReference type="Proteomes" id="UP000492821"/>
    </source>
</evidence>
<proteinExistence type="predicted"/>
<evidence type="ECO:0000313" key="3">
    <source>
        <dbReference type="WBParaSite" id="Pan_g3138.t1"/>
    </source>
</evidence>
<protein>
    <submittedName>
        <fullName evidence="3">RIIa domain-containing protein</fullName>
    </submittedName>
</protein>